<dbReference type="Proteomes" id="UP000799291">
    <property type="component" value="Unassembled WGS sequence"/>
</dbReference>
<gene>
    <name evidence="4" type="ORF">K458DRAFT_434580</name>
</gene>
<feature type="chain" id="PRO_5026103927" evidence="3">
    <location>
        <begin position="25"/>
        <end position="602"/>
    </location>
</feature>
<dbReference type="PANTHER" id="PTHR35043:SF8">
    <property type="entry name" value="DUF4220 DOMAIN-CONTAINING PROTEIN"/>
    <property type="match status" value="1"/>
</dbReference>
<evidence type="ECO:0000313" key="4">
    <source>
        <dbReference type="EMBL" id="KAF2680198.1"/>
    </source>
</evidence>
<keyword evidence="2" id="KW-0472">Membrane</keyword>
<feature type="signal peptide" evidence="3">
    <location>
        <begin position="1"/>
        <end position="24"/>
    </location>
</feature>
<keyword evidence="2" id="KW-1133">Transmembrane helix</keyword>
<dbReference type="PANTHER" id="PTHR35043">
    <property type="entry name" value="TRANSCRIPTION FACTOR DOMAIN-CONTAINING PROTEIN"/>
    <property type="match status" value="1"/>
</dbReference>
<proteinExistence type="predicted"/>
<evidence type="ECO:0000313" key="5">
    <source>
        <dbReference type="Proteomes" id="UP000799291"/>
    </source>
</evidence>
<accession>A0A6G1IQ22</accession>
<protein>
    <submittedName>
        <fullName evidence="4">Uncharacterized protein</fullName>
    </submittedName>
</protein>
<feature type="compositionally biased region" description="Basic and acidic residues" evidence="1">
    <location>
        <begin position="140"/>
        <end position="149"/>
    </location>
</feature>
<evidence type="ECO:0000256" key="3">
    <source>
        <dbReference type="SAM" id="SignalP"/>
    </source>
</evidence>
<sequence>MAVRLTGALFILILSYEFIILTQAQSTNATIASQTPTPTPIPQAGWRKNPTERGSFNILWSCLTTIITCTWTVLHLNVPSYSDSATIKIFRKVKWMAIAIIFPEVVLSKAVLDLQYAMADLLEMKRLELRHKNCTKYEKEYADPDKTEEALLDEEDESNHGEDQAETSREYVGGRSLFHKSHVWTLTHSYFANMGGLVRWRRHETADYEPVTARAVVNCCYFEDHEQISSLSLSKEEIKDKAKADWVAKAIAILQIFWLLTSVITRLPIGANLRTWKYPLFFLAGRGIVPPSGDSDLDQSYPDGSNSDAEADNSSQSSNSPGSDEDVGQNGVDEFETCTAHYYYGDSFLSRMLTPSSNIAASRRVRSRISNGSIRFAHTNRDNMTYSLFAYASVVYGILHSLSKFSFFQLMVFGGVDLMLILTTRKKSPNQSYVLADEDMPENAMVYKYGLVYAIARDPPPVDQMRSLHRSLLAAYPPMFGFMCRWRDRRWRDCTDFFDTILQARRDWNKLLLQHGADTDPIDLRLDVETSEYRVIYLDEDNPKAHRAPVLRDSFVRMPWKDYQVLMTNLITNTPVTIRDAHPVRAIWAEGRRSWSLWERFW</sequence>
<reference evidence="4" key="1">
    <citation type="journal article" date="2020" name="Stud. Mycol.">
        <title>101 Dothideomycetes genomes: a test case for predicting lifestyles and emergence of pathogens.</title>
        <authorList>
            <person name="Haridas S."/>
            <person name="Albert R."/>
            <person name="Binder M."/>
            <person name="Bloem J."/>
            <person name="Labutti K."/>
            <person name="Salamov A."/>
            <person name="Andreopoulos B."/>
            <person name="Baker S."/>
            <person name="Barry K."/>
            <person name="Bills G."/>
            <person name="Bluhm B."/>
            <person name="Cannon C."/>
            <person name="Castanera R."/>
            <person name="Culley D."/>
            <person name="Daum C."/>
            <person name="Ezra D."/>
            <person name="Gonzalez J."/>
            <person name="Henrissat B."/>
            <person name="Kuo A."/>
            <person name="Liang C."/>
            <person name="Lipzen A."/>
            <person name="Lutzoni F."/>
            <person name="Magnuson J."/>
            <person name="Mondo S."/>
            <person name="Nolan M."/>
            <person name="Ohm R."/>
            <person name="Pangilinan J."/>
            <person name="Park H.-J."/>
            <person name="Ramirez L."/>
            <person name="Alfaro M."/>
            <person name="Sun H."/>
            <person name="Tritt A."/>
            <person name="Yoshinaga Y."/>
            <person name="Zwiers L.-H."/>
            <person name="Turgeon B."/>
            <person name="Goodwin S."/>
            <person name="Spatafora J."/>
            <person name="Crous P."/>
            <person name="Grigoriev I."/>
        </authorList>
    </citation>
    <scope>NUCLEOTIDE SEQUENCE</scope>
    <source>
        <strain evidence="4">CBS 122367</strain>
    </source>
</reference>
<keyword evidence="5" id="KW-1185">Reference proteome</keyword>
<name>A0A6G1IQ22_9PLEO</name>
<feature type="transmembrane region" description="Helical" evidence="2">
    <location>
        <begin position="56"/>
        <end position="74"/>
    </location>
</feature>
<feature type="region of interest" description="Disordered" evidence="1">
    <location>
        <begin position="293"/>
        <end position="330"/>
    </location>
</feature>
<feature type="compositionally biased region" description="Low complexity" evidence="1">
    <location>
        <begin position="303"/>
        <end position="322"/>
    </location>
</feature>
<feature type="transmembrane region" description="Helical" evidence="2">
    <location>
        <begin position="95"/>
        <end position="118"/>
    </location>
</feature>
<dbReference type="OrthoDB" id="3800647at2759"/>
<keyword evidence="3" id="KW-0732">Signal</keyword>
<evidence type="ECO:0000256" key="2">
    <source>
        <dbReference type="SAM" id="Phobius"/>
    </source>
</evidence>
<feature type="region of interest" description="Disordered" evidence="1">
    <location>
        <begin position="140"/>
        <end position="169"/>
    </location>
</feature>
<dbReference type="EMBL" id="MU005598">
    <property type="protein sequence ID" value="KAF2680198.1"/>
    <property type="molecule type" value="Genomic_DNA"/>
</dbReference>
<keyword evidence="2" id="KW-0812">Transmembrane</keyword>
<organism evidence="4 5">
    <name type="scientific">Lentithecium fluviatile CBS 122367</name>
    <dbReference type="NCBI Taxonomy" id="1168545"/>
    <lineage>
        <taxon>Eukaryota</taxon>
        <taxon>Fungi</taxon>
        <taxon>Dikarya</taxon>
        <taxon>Ascomycota</taxon>
        <taxon>Pezizomycotina</taxon>
        <taxon>Dothideomycetes</taxon>
        <taxon>Pleosporomycetidae</taxon>
        <taxon>Pleosporales</taxon>
        <taxon>Massarineae</taxon>
        <taxon>Lentitheciaceae</taxon>
        <taxon>Lentithecium</taxon>
    </lineage>
</organism>
<dbReference type="AlphaFoldDB" id="A0A6G1IQ22"/>
<feature type="compositionally biased region" description="Basic and acidic residues" evidence="1">
    <location>
        <begin position="158"/>
        <end position="169"/>
    </location>
</feature>
<evidence type="ECO:0000256" key="1">
    <source>
        <dbReference type="SAM" id="MobiDB-lite"/>
    </source>
</evidence>